<evidence type="ECO:0000256" key="2">
    <source>
        <dbReference type="SAM" id="Phobius"/>
    </source>
</evidence>
<feature type="region of interest" description="Disordered" evidence="1">
    <location>
        <begin position="356"/>
        <end position="403"/>
    </location>
</feature>
<evidence type="ECO:0000256" key="1">
    <source>
        <dbReference type="SAM" id="MobiDB-lite"/>
    </source>
</evidence>
<feature type="compositionally biased region" description="Basic and acidic residues" evidence="1">
    <location>
        <begin position="172"/>
        <end position="194"/>
    </location>
</feature>
<proteinExistence type="predicted"/>
<keyword evidence="2" id="KW-0472">Membrane</keyword>
<feature type="transmembrane region" description="Helical" evidence="2">
    <location>
        <begin position="123"/>
        <end position="144"/>
    </location>
</feature>
<feature type="compositionally biased region" description="Low complexity" evidence="1">
    <location>
        <begin position="234"/>
        <end position="251"/>
    </location>
</feature>
<dbReference type="Proteomes" id="UP000663846">
    <property type="component" value="Unassembled WGS sequence"/>
</dbReference>
<keyword evidence="2" id="KW-1133">Transmembrane helix</keyword>
<evidence type="ECO:0008006" key="5">
    <source>
        <dbReference type="Google" id="ProtNLM"/>
    </source>
</evidence>
<feature type="region of interest" description="Disordered" evidence="1">
    <location>
        <begin position="224"/>
        <end position="262"/>
    </location>
</feature>
<feature type="compositionally biased region" description="Basic and acidic residues" evidence="1">
    <location>
        <begin position="371"/>
        <end position="403"/>
    </location>
</feature>
<gene>
    <name evidence="3" type="ORF">RDB_LOCUS55933</name>
</gene>
<feature type="region of interest" description="Disordered" evidence="1">
    <location>
        <begin position="425"/>
        <end position="444"/>
    </location>
</feature>
<keyword evidence="2" id="KW-0812">Transmembrane</keyword>
<reference evidence="3" key="1">
    <citation type="submission" date="2021-01" db="EMBL/GenBank/DDBJ databases">
        <authorList>
            <person name="Kaushik A."/>
        </authorList>
    </citation>
    <scope>NUCLEOTIDE SEQUENCE</scope>
    <source>
        <strain evidence="3">AG1-1C</strain>
    </source>
</reference>
<protein>
    <recommendedName>
        <fullName evidence="5">Transmembrane protein</fullName>
    </recommendedName>
</protein>
<feature type="region of interest" description="Disordered" evidence="1">
    <location>
        <begin position="1"/>
        <end position="28"/>
    </location>
</feature>
<evidence type="ECO:0000313" key="4">
    <source>
        <dbReference type="Proteomes" id="UP000663846"/>
    </source>
</evidence>
<evidence type="ECO:0000313" key="3">
    <source>
        <dbReference type="EMBL" id="CAE6401536.1"/>
    </source>
</evidence>
<feature type="region of interest" description="Disordered" evidence="1">
    <location>
        <begin position="172"/>
        <end position="195"/>
    </location>
</feature>
<feature type="compositionally biased region" description="Polar residues" evidence="1">
    <location>
        <begin position="433"/>
        <end position="444"/>
    </location>
</feature>
<dbReference type="AlphaFoldDB" id="A0A8H2WR08"/>
<name>A0A8H2WR08_9AGAM</name>
<dbReference type="EMBL" id="CAJMWS010000303">
    <property type="protein sequence ID" value="CAE6401536.1"/>
    <property type="molecule type" value="Genomic_DNA"/>
</dbReference>
<accession>A0A8H2WR08</accession>
<comment type="caution">
    <text evidence="3">The sequence shown here is derived from an EMBL/GenBank/DDBJ whole genome shotgun (WGS) entry which is preliminary data.</text>
</comment>
<sequence>MRSFNSRKAIHARVQARQEDAPAGPAVMPRQEATVTVPFEMSIPIMPTATNLIIDTSVMTYGYAPTSVLRAPPTTSSAPLSSSSSVSATTTEESAIATPLVLDPAQRVYDGIANSALHSLPPAVIGIASGGSALIVLLALYCYVCRWYYRRLPRSTVRWDVDDRAQKEVVYGDKPHYSPRDDGSPYSVEEDRRSVPVGDSYFPEGETWQKFEGRTANHPESFIYTGNGLPEGMGPVSPDSSDSNGPSPKSGIPLARPRPQFANPRRAQVESVFSNVSFPTTHRADSIRHSFFPEGYEHEGEVWDLASPGFVNEGTRPSFESTARSVNRASIFGEASARARGSVVVYDSQPIRPPTIVDDPFAAPADLPSPVKERFAGKKSLDAPGKKSYDAGKRSTDSGKRSFEAYSMQVRSREARAIALDTLAEDVDESSAHGHSTISSARAK</sequence>
<organism evidence="3 4">
    <name type="scientific">Rhizoctonia solani</name>
    <dbReference type="NCBI Taxonomy" id="456999"/>
    <lineage>
        <taxon>Eukaryota</taxon>
        <taxon>Fungi</taxon>
        <taxon>Dikarya</taxon>
        <taxon>Basidiomycota</taxon>
        <taxon>Agaricomycotina</taxon>
        <taxon>Agaricomycetes</taxon>
        <taxon>Cantharellales</taxon>
        <taxon>Ceratobasidiaceae</taxon>
        <taxon>Rhizoctonia</taxon>
    </lineage>
</organism>